<dbReference type="AlphaFoldDB" id="A0A8J6N8I6"/>
<dbReference type="Pfam" id="PF00753">
    <property type="entry name" value="Lactamase_B"/>
    <property type="match status" value="1"/>
</dbReference>
<evidence type="ECO:0000259" key="9">
    <source>
        <dbReference type="Pfam" id="PF13567"/>
    </source>
</evidence>
<evidence type="ECO:0000256" key="5">
    <source>
        <dbReference type="ARBA" id="ARBA00023136"/>
    </source>
</evidence>
<dbReference type="PANTHER" id="PTHR30619">
    <property type="entry name" value="DNA INTERNALIZATION/COMPETENCE PROTEIN COMEC/REC2"/>
    <property type="match status" value="1"/>
</dbReference>
<dbReference type="CDD" id="cd07731">
    <property type="entry name" value="ComA-like_MBL-fold"/>
    <property type="match status" value="1"/>
</dbReference>
<evidence type="ECO:0000256" key="1">
    <source>
        <dbReference type="ARBA" id="ARBA00004651"/>
    </source>
</evidence>
<dbReference type="Proteomes" id="UP000599024">
    <property type="component" value="Unassembled WGS sequence"/>
</dbReference>
<keyword evidence="4 6" id="KW-1133">Transmembrane helix</keyword>
<dbReference type="InterPro" id="IPR004477">
    <property type="entry name" value="ComEC_N"/>
</dbReference>
<keyword evidence="5 6" id="KW-0472">Membrane</keyword>
<dbReference type="PANTHER" id="PTHR30619:SF1">
    <property type="entry name" value="RECOMBINATION PROTEIN 2"/>
    <property type="match status" value="1"/>
</dbReference>
<comment type="caution">
    <text evidence="10">The sequence shown here is derived from an EMBL/GenBank/DDBJ whole genome shotgun (WGS) entry which is preliminary data.</text>
</comment>
<evidence type="ECO:0000256" key="2">
    <source>
        <dbReference type="ARBA" id="ARBA00022475"/>
    </source>
</evidence>
<evidence type="ECO:0000313" key="10">
    <source>
        <dbReference type="EMBL" id="MBC8207976.1"/>
    </source>
</evidence>
<dbReference type="InterPro" id="IPR052159">
    <property type="entry name" value="Competence_DNA_uptake"/>
</dbReference>
<keyword evidence="2" id="KW-1003">Cell membrane</keyword>
<dbReference type="InterPro" id="IPR004797">
    <property type="entry name" value="Competence_ComEC/Rec2"/>
</dbReference>
<evidence type="ECO:0000313" key="11">
    <source>
        <dbReference type="Proteomes" id="UP000599024"/>
    </source>
</evidence>
<protein>
    <submittedName>
        <fullName evidence="10">DNA internalization-related competence protein ComEC/Rec2</fullName>
    </submittedName>
</protein>
<dbReference type="SUPFAM" id="SSF56281">
    <property type="entry name" value="Metallo-hydrolase/oxidoreductase"/>
    <property type="match status" value="1"/>
</dbReference>
<evidence type="ECO:0000259" key="7">
    <source>
        <dbReference type="Pfam" id="PF00753"/>
    </source>
</evidence>
<gene>
    <name evidence="10" type="ORF">H8E79_02265</name>
</gene>
<keyword evidence="3 6" id="KW-0812">Transmembrane</keyword>
<feature type="transmembrane region" description="Helical" evidence="6">
    <location>
        <begin position="527"/>
        <end position="546"/>
    </location>
</feature>
<dbReference type="Pfam" id="PF13567">
    <property type="entry name" value="DUF4131"/>
    <property type="match status" value="1"/>
</dbReference>
<feature type="transmembrane region" description="Helical" evidence="6">
    <location>
        <begin position="558"/>
        <end position="576"/>
    </location>
</feature>
<organism evidence="10 11">
    <name type="scientific">Candidatus Desulfatifera sulfidica</name>
    <dbReference type="NCBI Taxonomy" id="2841691"/>
    <lineage>
        <taxon>Bacteria</taxon>
        <taxon>Pseudomonadati</taxon>
        <taxon>Thermodesulfobacteriota</taxon>
        <taxon>Desulfobulbia</taxon>
        <taxon>Desulfobulbales</taxon>
        <taxon>Desulfobulbaceae</taxon>
        <taxon>Candidatus Desulfatifera</taxon>
    </lineage>
</organism>
<accession>A0A8J6N8I6</accession>
<evidence type="ECO:0000259" key="8">
    <source>
        <dbReference type="Pfam" id="PF03772"/>
    </source>
</evidence>
<feature type="transmembrane region" description="Helical" evidence="6">
    <location>
        <begin position="27"/>
        <end position="46"/>
    </location>
</feature>
<feature type="transmembrane region" description="Helical" evidence="6">
    <location>
        <begin position="389"/>
        <end position="411"/>
    </location>
</feature>
<evidence type="ECO:0000256" key="4">
    <source>
        <dbReference type="ARBA" id="ARBA00022989"/>
    </source>
</evidence>
<dbReference type="GO" id="GO:0005886">
    <property type="term" value="C:plasma membrane"/>
    <property type="evidence" value="ECO:0007669"/>
    <property type="project" value="UniProtKB-SubCell"/>
</dbReference>
<dbReference type="EMBL" id="JACNLK010000024">
    <property type="protein sequence ID" value="MBC8207976.1"/>
    <property type="molecule type" value="Genomic_DNA"/>
</dbReference>
<dbReference type="GO" id="GO:0030420">
    <property type="term" value="P:establishment of competence for transformation"/>
    <property type="evidence" value="ECO:0007669"/>
    <property type="project" value="InterPro"/>
</dbReference>
<dbReference type="InterPro" id="IPR001279">
    <property type="entry name" value="Metallo-B-lactamas"/>
</dbReference>
<dbReference type="NCBIfam" id="TIGR00361">
    <property type="entry name" value="ComEC_Rec2"/>
    <property type="match status" value="1"/>
</dbReference>
<sequence length="851" mass="94003">MMPANPRNHLLRPRATSCAAPSIFTRLTAYLLLTATLAFALGIYLATLLPTVTTLTFWFSAGIGITTLFLHRGNHSKSSLILLLLFSITLGRIHGGLALQEPTHYQHIYNQITAEQEVILRATLVEMPVFDQDKTRLTVTAHFQRTKGNPNFMPSRGRILLSMKGPPPETIRPGDPLLIRAQLSRPYRMGNPGSFDYQTFLQRKDIWITGRITSPIHIHKLTDEPSLRHTLRYLPEQLRGRIGNFIDQTLPPETAAVYRAILIGDRQRISPQVLEDFKASGCMHILAISGLHLSILAGVLFLAFHTLLKRSEYLILHHPVRQWAALLTLPPLIFYCLLAGAHIPVLRSLLMVIVVILALCSQHQKSLFTTLATAALIILIWRPDSLFTISFQLSFAAVAAIGTIVPFLTNLLQSKKNPDNESTSASRPVRWILAGLIVSTAATIGTAPLLLSAFNRISLVGPVANLLLEPLLCLWSLPLGCLAIIVMPVSPSVSSILLQTGGWGIDLALKIAHFFSQLPLSSIWLPTPAPVLVICYFALLFTCLSYRPGQRVSLTTRLVLLLVIVITFIFPPQLFFRQFSKTSQLTFLDVGQGSATVLSLPGNKHYLIDGGGAFSPTFNVGERIIAPYLWQQGIRRLEGIAITHADSDHFNGIPFLLDQFRPETLWINDSNSENPGYNQLIRQAHGLGIDVRIPEAEELLIHTQKASLINIQNPISTDGRPSSTDSNDRGLILRFKHDQLSCLFTGDASRTVEESLVLKHEKQLPATILLAGHHGSKTSSSADFLKVVAPKIMVVSAGRFKPDHFPSGELRHLSQKLQIPLLNTAGKGAIAIDNELNIQMFALAEQITIDQ</sequence>
<feature type="transmembrane region" description="Helical" evidence="6">
    <location>
        <begin position="366"/>
        <end position="383"/>
    </location>
</feature>
<feature type="transmembrane region" description="Helical" evidence="6">
    <location>
        <begin position="431"/>
        <end position="454"/>
    </location>
</feature>
<proteinExistence type="predicted"/>
<feature type="transmembrane region" description="Helical" evidence="6">
    <location>
        <begin position="285"/>
        <end position="308"/>
    </location>
</feature>
<dbReference type="InterPro" id="IPR025405">
    <property type="entry name" value="DUF4131"/>
</dbReference>
<comment type="subcellular location">
    <subcellularLocation>
        <location evidence="1">Cell membrane</location>
        <topology evidence="1">Multi-pass membrane protein</topology>
    </subcellularLocation>
</comment>
<dbReference type="NCBIfam" id="TIGR00360">
    <property type="entry name" value="ComEC_N-term"/>
    <property type="match status" value="1"/>
</dbReference>
<feature type="transmembrane region" description="Helical" evidence="6">
    <location>
        <begin position="332"/>
        <end position="359"/>
    </location>
</feature>
<name>A0A8J6N8I6_9BACT</name>
<dbReference type="InterPro" id="IPR035681">
    <property type="entry name" value="ComA-like_MBL"/>
</dbReference>
<dbReference type="Pfam" id="PF03772">
    <property type="entry name" value="Competence"/>
    <property type="match status" value="1"/>
</dbReference>
<feature type="domain" description="ComEC/Rec2-related protein" evidence="8">
    <location>
        <begin position="261"/>
        <end position="546"/>
    </location>
</feature>
<feature type="domain" description="DUF4131" evidence="9">
    <location>
        <begin position="55"/>
        <end position="216"/>
    </location>
</feature>
<dbReference type="Gene3D" id="3.60.15.10">
    <property type="entry name" value="Ribonuclease Z/Hydroxyacylglutathione hydrolase-like"/>
    <property type="match status" value="1"/>
</dbReference>
<evidence type="ECO:0000256" key="6">
    <source>
        <dbReference type="SAM" id="Phobius"/>
    </source>
</evidence>
<feature type="transmembrane region" description="Helical" evidence="6">
    <location>
        <begin position="52"/>
        <end position="70"/>
    </location>
</feature>
<feature type="domain" description="Metallo-beta-lactamase" evidence="7">
    <location>
        <begin position="589"/>
        <end position="798"/>
    </location>
</feature>
<reference evidence="10 11" key="1">
    <citation type="submission" date="2020-08" db="EMBL/GenBank/DDBJ databases">
        <title>Bridging the membrane lipid divide: bacteria of the FCB group superphylum have the potential to synthesize archaeal ether lipids.</title>
        <authorList>
            <person name="Villanueva L."/>
            <person name="Von Meijenfeldt F.A.B."/>
            <person name="Westbye A.B."/>
            <person name="Yadav S."/>
            <person name="Hopmans E.C."/>
            <person name="Dutilh B.E."/>
            <person name="Sinninghe Damste J.S."/>
        </authorList>
    </citation>
    <scope>NUCLEOTIDE SEQUENCE [LARGE SCALE GENOMIC DNA]</scope>
    <source>
        <strain evidence="10">NIOZ-UU81</strain>
    </source>
</reference>
<dbReference type="InterPro" id="IPR036866">
    <property type="entry name" value="RibonucZ/Hydroxyglut_hydro"/>
</dbReference>
<evidence type="ECO:0000256" key="3">
    <source>
        <dbReference type="ARBA" id="ARBA00022692"/>
    </source>
</evidence>